<dbReference type="Pfam" id="PF06167">
    <property type="entry name" value="Peptidase_M90"/>
    <property type="match status" value="1"/>
</dbReference>
<dbReference type="PANTHER" id="PTHR30164">
    <property type="entry name" value="MTFA PEPTIDASE"/>
    <property type="match status" value="1"/>
</dbReference>
<dbReference type="Gene3D" id="1.10.472.150">
    <property type="entry name" value="Glucose-regulated metallo-peptidase M90, N-terminal domain"/>
    <property type="match status" value="1"/>
</dbReference>
<proteinExistence type="predicted"/>
<reference evidence="1" key="1">
    <citation type="submission" date="2023-01" db="EMBL/GenBank/DDBJ databases">
        <title>The diversity of Class Acidimicrobiia in South China Sea sediment environments and the proposal of Iamia marina sp. nov., a novel species of the genus Iamia.</title>
        <authorList>
            <person name="He Y."/>
            <person name="Tian X."/>
        </authorList>
    </citation>
    <scope>NUCLEOTIDE SEQUENCE</scope>
    <source>
        <strain evidence="1">DSM 19957</strain>
    </source>
</reference>
<accession>A0AAE9Y842</accession>
<dbReference type="RefSeq" id="WP_272738296.1">
    <property type="nucleotide sequence ID" value="NZ_CP116942.1"/>
</dbReference>
<sequence>MSWWRRRPGLPEDAADLVEANITHWAHLDDDERGRLLELTEWLLLHKSWEAANGFALDDTIRTVIGAQAALLVLGLTPDHYGQVTAIVVHPSTSTQRGERAGPVAGTATDDVLPIYGLAQDRRGPVLIAWDQARSAARHPERGHNVVFHEFAHKLDMQSGMIDGTPPLDRADLPEWTRICTEVYEDLRAGRRRPPLRDYGAVNTGEFFAVATEAFFDVPRELAHHEPDLYRVLQGFYRQDPAARVAP</sequence>
<dbReference type="KEGG" id="ima:PO878_08585"/>
<dbReference type="InterPro" id="IPR042252">
    <property type="entry name" value="MtfA_N"/>
</dbReference>
<dbReference type="AlphaFoldDB" id="A0AAE9Y842"/>
<dbReference type="EMBL" id="CP116942">
    <property type="protein sequence ID" value="WCO68780.1"/>
    <property type="molecule type" value="Genomic_DNA"/>
</dbReference>
<name>A0AAE9Y842_9ACTN</name>
<dbReference type="InterPro" id="IPR024079">
    <property type="entry name" value="MetalloPept_cat_dom_sf"/>
</dbReference>
<dbReference type="GO" id="GO:0008237">
    <property type="term" value="F:metallopeptidase activity"/>
    <property type="evidence" value="ECO:0007669"/>
    <property type="project" value="InterPro"/>
</dbReference>
<evidence type="ECO:0000313" key="1">
    <source>
        <dbReference type="EMBL" id="WCO68780.1"/>
    </source>
</evidence>
<evidence type="ECO:0000313" key="2">
    <source>
        <dbReference type="Proteomes" id="UP001216390"/>
    </source>
</evidence>
<dbReference type="CDD" id="cd20169">
    <property type="entry name" value="Peptidase_M90_mtfA"/>
    <property type="match status" value="1"/>
</dbReference>
<dbReference type="GO" id="GO:0004177">
    <property type="term" value="F:aminopeptidase activity"/>
    <property type="evidence" value="ECO:0007669"/>
    <property type="project" value="TreeGrafter"/>
</dbReference>
<dbReference type="GO" id="GO:0005829">
    <property type="term" value="C:cytosol"/>
    <property type="evidence" value="ECO:0007669"/>
    <property type="project" value="TreeGrafter"/>
</dbReference>
<dbReference type="InterPro" id="IPR010384">
    <property type="entry name" value="MtfA_fam"/>
</dbReference>
<protein>
    <submittedName>
        <fullName evidence="1">M90 family metallopeptidase</fullName>
    </submittedName>
</protein>
<dbReference type="Proteomes" id="UP001216390">
    <property type="component" value="Chromosome"/>
</dbReference>
<gene>
    <name evidence="1" type="ORF">PO878_08585</name>
</gene>
<dbReference type="SUPFAM" id="SSF55486">
    <property type="entry name" value="Metalloproteases ('zincins'), catalytic domain"/>
    <property type="match status" value="1"/>
</dbReference>
<dbReference type="Gene3D" id="3.40.390.10">
    <property type="entry name" value="Collagenase (Catalytic Domain)"/>
    <property type="match status" value="1"/>
</dbReference>
<keyword evidence="2" id="KW-1185">Reference proteome</keyword>
<organism evidence="1 2">
    <name type="scientific">Iamia majanohamensis</name>
    <dbReference type="NCBI Taxonomy" id="467976"/>
    <lineage>
        <taxon>Bacteria</taxon>
        <taxon>Bacillati</taxon>
        <taxon>Actinomycetota</taxon>
        <taxon>Acidimicrobiia</taxon>
        <taxon>Acidimicrobiales</taxon>
        <taxon>Iamiaceae</taxon>
        <taxon>Iamia</taxon>
    </lineage>
</organism>
<dbReference type="PANTHER" id="PTHR30164:SF2">
    <property type="entry name" value="PROTEIN MTFA"/>
    <property type="match status" value="1"/>
</dbReference>